<dbReference type="InterPro" id="IPR023213">
    <property type="entry name" value="CAT-like_dom_sf"/>
</dbReference>
<feature type="non-terminal residue" evidence="3">
    <location>
        <position position="1"/>
    </location>
</feature>
<gene>
    <name evidence="3" type="ORF">FC695_26485</name>
</gene>
<feature type="domain" description="Condensation" evidence="2">
    <location>
        <begin position="6"/>
        <end position="185"/>
    </location>
</feature>
<reference evidence="3 4" key="1">
    <citation type="journal article" date="2019" name="Environ. Microbiol.">
        <title>An active ?-lactamase is a part of an orchestrated cell wall stress resistance network of Bacillus subtilis and related rhizosphere species.</title>
        <authorList>
            <person name="Bucher T."/>
            <person name="Keren-Paz A."/>
            <person name="Hausser J."/>
            <person name="Olender T."/>
            <person name="Cytryn E."/>
            <person name="Kolodkin-Gal I."/>
        </authorList>
    </citation>
    <scope>NUCLEOTIDE SEQUENCE [LARGE SCALE GENOMIC DNA]</scope>
    <source>
        <strain evidence="3 4">I32</strain>
    </source>
</reference>
<name>A0A9X9A4S2_BACCE</name>
<dbReference type="EMBL" id="SZOH01002229">
    <property type="protein sequence ID" value="TKI96098.1"/>
    <property type="molecule type" value="Genomic_DNA"/>
</dbReference>
<dbReference type="Pfam" id="PF00668">
    <property type="entry name" value="Condensation"/>
    <property type="match status" value="1"/>
</dbReference>
<dbReference type="Gene3D" id="3.30.559.30">
    <property type="entry name" value="Nonribosomal peptide synthetase, condensation domain"/>
    <property type="match status" value="1"/>
</dbReference>
<keyword evidence="1" id="KW-0436">Ligase</keyword>
<dbReference type="GO" id="GO:0043041">
    <property type="term" value="P:amino acid activation for nonribosomal peptide biosynthetic process"/>
    <property type="evidence" value="ECO:0007669"/>
    <property type="project" value="TreeGrafter"/>
</dbReference>
<accession>A0A9X9A4S2</accession>
<dbReference type="GO" id="GO:0005737">
    <property type="term" value="C:cytoplasm"/>
    <property type="evidence" value="ECO:0007669"/>
    <property type="project" value="TreeGrafter"/>
</dbReference>
<dbReference type="GO" id="GO:0008610">
    <property type="term" value="P:lipid biosynthetic process"/>
    <property type="evidence" value="ECO:0007669"/>
    <property type="project" value="UniProtKB-ARBA"/>
</dbReference>
<evidence type="ECO:0000256" key="1">
    <source>
        <dbReference type="ARBA" id="ARBA00022598"/>
    </source>
</evidence>
<evidence type="ECO:0000259" key="2">
    <source>
        <dbReference type="Pfam" id="PF00668"/>
    </source>
</evidence>
<comment type="caution">
    <text evidence="3">The sequence shown here is derived from an EMBL/GenBank/DDBJ whole genome shotgun (WGS) entry which is preliminary data.</text>
</comment>
<dbReference type="GO" id="GO:0016874">
    <property type="term" value="F:ligase activity"/>
    <property type="evidence" value="ECO:0007669"/>
    <property type="project" value="UniProtKB-KW"/>
</dbReference>
<dbReference type="GO" id="GO:0044550">
    <property type="term" value="P:secondary metabolite biosynthetic process"/>
    <property type="evidence" value="ECO:0007669"/>
    <property type="project" value="TreeGrafter"/>
</dbReference>
<dbReference type="PANTHER" id="PTHR45527:SF10">
    <property type="entry name" value="PYOCHELIN SYNTHASE PCHF"/>
    <property type="match status" value="1"/>
</dbReference>
<dbReference type="Proteomes" id="UP000308444">
    <property type="component" value="Unassembled WGS sequence"/>
</dbReference>
<evidence type="ECO:0000313" key="3">
    <source>
        <dbReference type="EMBL" id="TKI96098.1"/>
    </source>
</evidence>
<evidence type="ECO:0000313" key="4">
    <source>
        <dbReference type="Proteomes" id="UP000308444"/>
    </source>
</evidence>
<feature type="non-terminal residue" evidence="3">
    <location>
        <position position="186"/>
    </location>
</feature>
<dbReference type="GO" id="GO:0031177">
    <property type="term" value="F:phosphopantetheine binding"/>
    <property type="evidence" value="ECO:0007669"/>
    <property type="project" value="TreeGrafter"/>
</dbReference>
<dbReference type="AlphaFoldDB" id="A0A9X9A4S2"/>
<proteinExistence type="predicted"/>
<dbReference type="PANTHER" id="PTHR45527">
    <property type="entry name" value="NONRIBOSOMAL PEPTIDE SYNTHETASE"/>
    <property type="match status" value="1"/>
</dbReference>
<dbReference type="Gene3D" id="3.30.559.10">
    <property type="entry name" value="Chloramphenicol acetyltransferase-like domain"/>
    <property type="match status" value="1"/>
</dbReference>
<protein>
    <submittedName>
        <fullName evidence="3">Non-ribosomal peptide synthetase</fullName>
    </submittedName>
</protein>
<dbReference type="InterPro" id="IPR001242">
    <property type="entry name" value="Condensation_dom"/>
</dbReference>
<sequence>IVSLIDLDDRNQHARLQEERSRMTNHVFPLGQWPLFELKAFLLKEDTYLLCFRYDALLMDGASMNIVGQDLLHYYYKPNQKLESLSFDFQDYMFIYDEMEQSEEYKTAKDYWTSKLPDFPFAPSLLLKKDPAEIATPKFQSLTKILDNKKWTKLRKLAQEKEVTPSALLCTIYGDVLAYWSNQRRL</sequence>
<dbReference type="SUPFAM" id="SSF52777">
    <property type="entry name" value="CoA-dependent acyltransferases"/>
    <property type="match status" value="2"/>
</dbReference>
<organism evidence="3 4">
    <name type="scientific">Bacillus cereus</name>
    <dbReference type="NCBI Taxonomy" id="1396"/>
    <lineage>
        <taxon>Bacteria</taxon>
        <taxon>Bacillati</taxon>
        <taxon>Bacillota</taxon>
        <taxon>Bacilli</taxon>
        <taxon>Bacillales</taxon>
        <taxon>Bacillaceae</taxon>
        <taxon>Bacillus</taxon>
        <taxon>Bacillus cereus group</taxon>
    </lineage>
</organism>